<dbReference type="OrthoDB" id="551494at2759"/>
<name>A0A250X309_9CHLO</name>
<feature type="compositionally biased region" description="Low complexity" evidence="1">
    <location>
        <begin position="1116"/>
        <end position="1179"/>
    </location>
</feature>
<proteinExistence type="predicted"/>
<feature type="compositionally biased region" description="Acidic residues" evidence="1">
    <location>
        <begin position="1085"/>
        <end position="1096"/>
    </location>
</feature>
<comment type="caution">
    <text evidence="2">The sequence shown here is derived from an EMBL/GenBank/DDBJ whole genome shotgun (WGS) entry which is preliminary data.</text>
</comment>
<keyword evidence="3" id="KW-1185">Reference proteome</keyword>
<feature type="compositionally biased region" description="Low complexity" evidence="1">
    <location>
        <begin position="807"/>
        <end position="818"/>
    </location>
</feature>
<dbReference type="Proteomes" id="UP000232323">
    <property type="component" value="Unassembled WGS sequence"/>
</dbReference>
<accession>A0A250X309</accession>
<feature type="region of interest" description="Disordered" evidence="1">
    <location>
        <begin position="803"/>
        <end position="887"/>
    </location>
</feature>
<reference evidence="2 3" key="1">
    <citation type="submission" date="2017-08" db="EMBL/GenBank/DDBJ databases">
        <title>Acidophilic green algal genome provides insights into adaptation to an acidic environment.</title>
        <authorList>
            <person name="Hirooka S."/>
            <person name="Hirose Y."/>
            <person name="Kanesaki Y."/>
            <person name="Higuchi S."/>
            <person name="Fujiwara T."/>
            <person name="Onuma R."/>
            <person name="Era A."/>
            <person name="Ohbayashi R."/>
            <person name="Uzuka A."/>
            <person name="Nozaki H."/>
            <person name="Yoshikawa H."/>
            <person name="Miyagishima S.Y."/>
        </authorList>
    </citation>
    <scope>NUCLEOTIDE SEQUENCE [LARGE SCALE GENOMIC DNA]</scope>
    <source>
        <strain evidence="2 3">NIES-2499</strain>
    </source>
</reference>
<feature type="compositionally biased region" description="Gly residues" evidence="1">
    <location>
        <begin position="1297"/>
        <end position="1306"/>
    </location>
</feature>
<feature type="compositionally biased region" description="Acidic residues" evidence="1">
    <location>
        <begin position="1005"/>
        <end position="1014"/>
    </location>
</feature>
<dbReference type="STRING" id="1157962.A0A250X309"/>
<feature type="compositionally biased region" description="Low complexity" evidence="1">
    <location>
        <begin position="733"/>
        <end position="746"/>
    </location>
</feature>
<feature type="compositionally biased region" description="Basic and acidic residues" evidence="1">
    <location>
        <begin position="520"/>
        <end position="531"/>
    </location>
</feature>
<feature type="compositionally biased region" description="Acidic residues" evidence="1">
    <location>
        <begin position="467"/>
        <end position="482"/>
    </location>
</feature>
<feature type="compositionally biased region" description="Basic and acidic residues" evidence="1">
    <location>
        <begin position="483"/>
        <end position="495"/>
    </location>
</feature>
<feature type="compositionally biased region" description="Acidic residues" evidence="1">
    <location>
        <begin position="1280"/>
        <end position="1294"/>
    </location>
</feature>
<sequence length="1386" mass="148274">MTDYFLLEVFSHELDIRGSNDVQNREFALAFQFLDYPILLSYAKSSKSPSTSIIKFASGKSCILQENLEEIKYVLKKVPLYISLFHISSLPRPNLLASGSTPLFISEPLTPPCNRDSFTLSLEPYQLTPGLASAVVREVILRDSAGQAQALARISCRLTFYGPQVPTVGTGAASSKLSGSTSTSPTGAPPSLFYSNEGSYAVGNQGIKGSVGSYNLQEGSDPLDTISYQPDHAALHNSLEGRMTQPQPVMYYSAEIDEEQYKPEPTHAVIPAPSISNRPHTARAAWAKHPLAVTHDAKDVARKSLDGPTATFTKAAAKVAAKGSGFKKGVAKNDKASLDAALHVLRTKPPTLPLIQALLRYSKCGNNMDLYSKYGNNMDLYSKYGNNMDLYSNGRSSLLKNAPISAAAFNRGKSKPHLPHPSPANRNPVSDRYHAWQPLPPQPGKSIRYRAKVVQQGGRMATREGLIEEQDGQLGDDQEEAEERGSLEDTAHKVEQQQQQGAARPRDPPGSGTTRQLQHRPHDQHQTRPQDVSARLEEGLLFSHKQKHPHGHLSATHMLSQQAGDSVKKPHRQKMAGLPSANSAPVPASAAMAPEVNPAAAGAATLQSGLHMSSVVLWEVMSLVMMRSVLSTAVGAMGNQMTSMAQQIIGQAVQPVVQQQYGNLASGMHWQGSGHPGQVHQQMFATPLHQQHQQHMSQQMSVQNLMQQQQQAWGPLPSGYPIMVAGPGGGLVPLGSYPQTQQQQQQPDVETSSSQPASQADLLAAKNVGNYGLDMAAEAAPQAAEAPPKITRTPTMRVMIGGKPQQNNATGTNAASSAYVPPINTRNTHKPTLSPVQSEDAESSGSAESVESAMSGVPPLTGFKDEKEPLSTKSSTLKAESSGGWMRSTSFAVGGAAAATRSSIMSAVSEYLPDFEEEEDVEEEEGMPKEVPSHHTAKASAAKPDANTDSMHAPADQMSDISTDSSIVSEQKMELKPLPPSFVRPPRAVVQQSTKEEVLSATSEEYSDYDDDHEDAASPQPLPSVAQRQVTSRVNIPPALGSTTMDEIDDILDSTMEETPTGGTVARGTTNQGAVGKLFGRGATADEEEEVEDDDVSFFSDPESSIGEESRNGQQPKGKTGVVHKTVKPPQTVAKQSQKASAKAQSSSGSSLGLSSTSSEQAVSSNLSRSPSRSLPPGSRRVHRQETGRSSLSILPLEEEDQYDVEGASIDFDLDDEAIAAQLSMDINSASTTPQRPKTAAGKQAASSSFRKPAQQPQTRQQTQLQHSITSEEMGMTTADLEEALASENDESEEYGSGAGTRGGGAYQQSTGYGYTRAQSARYDDNSSYNGGYGSQYDNYGYDSRAAAPTSYGGKSGYGGGRQGSSGYSGAVGSSSSYQRTYSTRY</sequence>
<evidence type="ECO:0000313" key="3">
    <source>
        <dbReference type="Proteomes" id="UP000232323"/>
    </source>
</evidence>
<organism evidence="2 3">
    <name type="scientific">Chlamydomonas eustigma</name>
    <dbReference type="NCBI Taxonomy" id="1157962"/>
    <lineage>
        <taxon>Eukaryota</taxon>
        <taxon>Viridiplantae</taxon>
        <taxon>Chlorophyta</taxon>
        <taxon>core chlorophytes</taxon>
        <taxon>Chlorophyceae</taxon>
        <taxon>CS clade</taxon>
        <taxon>Chlamydomonadales</taxon>
        <taxon>Chlamydomonadaceae</taxon>
        <taxon>Chlamydomonas</taxon>
    </lineage>
</organism>
<feature type="compositionally biased region" description="Polar residues" evidence="1">
    <location>
        <begin position="959"/>
        <end position="969"/>
    </location>
</feature>
<feature type="compositionally biased region" description="Low complexity" evidence="1">
    <location>
        <begin position="1255"/>
        <end position="1266"/>
    </location>
</feature>
<feature type="compositionally biased region" description="Acidic residues" evidence="1">
    <location>
        <begin position="915"/>
        <end position="925"/>
    </location>
</feature>
<feature type="compositionally biased region" description="Polar residues" evidence="1">
    <location>
        <begin position="1057"/>
        <end position="1073"/>
    </location>
</feature>
<feature type="compositionally biased region" description="Acidic residues" evidence="1">
    <location>
        <begin position="1046"/>
        <end position="1056"/>
    </location>
</feature>
<feature type="compositionally biased region" description="Low complexity" evidence="1">
    <location>
        <begin position="843"/>
        <end position="855"/>
    </location>
</feature>
<protein>
    <submittedName>
        <fullName evidence="2">Uncharacterized protein</fullName>
    </submittedName>
</protein>
<feature type="region of interest" description="Disordered" evidence="1">
    <location>
        <begin position="1225"/>
        <end position="1386"/>
    </location>
</feature>
<feature type="compositionally biased region" description="Polar residues" evidence="1">
    <location>
        <begin position="1225"/>
        <end position="1236"/>
    </location>
</feature>
<dbReference type="EMBL" id="BEGY01000025">
    <property type="protein sequence ID" value="GAX77445.1"/>
    <property type="molecule type" value="Genomic_DNA"/>
</dbReference>
<feature type="compositionally biased region" description="Polar residues" evidence="1">
    <location>
        <begin position="824"/>
        <end position="837"/>
    </location>
</feature>
<feature type="region of interest" description="Disordered" evidence="1">
    <location>
        <begin position="410"/>
        <end position="531"/>
    </location>
</feature>
<feature type="region of interest" description="Disordered" evidence="1">
    <location>
        <begin position="731"/>
        <end position="757"/>
    </location>
</feature>
<feature type="region of interest" description="Disordered" evidence="1">
    <location>
        <begin position="915"/>
        <end position="1200"/>
    </location>
</feature>
<gene>
    <name evidence="2" type="ORF">CEUSTIGMA_g4890.t1</name>
</gene>
<feature type="compositionally biased region" description="Low complexity" evidence="1">
    <location>
        <begin position="1365"/>
        <end position="1386"/>
    </location>
</feature>
<feature type="compositionally biased region" description="Polar residues" evidence="1">
    <location>
        <begin position="747"/>
        <end position="757"/>
    </location>
</feature>
<feature type="compositionally biased region" description="Gly residues" evidence="1">
    <location>
        <begin position="1354"/>
        <end position="1364"/>
    </location>
</feature>
<dbReference type="Pfam" id="PF14924">
    <property type="entry name" value="MAP10_N"/>
    <property type="match status" value="1"/>
</dbReference>
<feature type="compositionally biased region" description="Polar residues" evidence="1">
    <location>
        <begin position="1307"/>
        <end position="1319"/>
    </location>
</feature>
<evidence type="ECO:0000256" key="1">
    <source>
        <dbReference type="SAM" id="MobiDB-lite"/>
    </source>
</evidence>
<evidence type="ECO:0000313" key="2">
    <source>
        <dbReference type="EMBL" id="GAX77445.1"/>
    </source>
</evidence>